<dbReference type="Pfam" id="PF11893">
    <property type="entry name" value="DUF3413"/>
    <property type="match status" value="1"/>
</dbReference>
<dbReference type="Proteomes" id="UP000322553">
    <property type="component" value="Chromosome"/>
</dbReference>
<name>A0A5C1A5N8_9GAMM</name>
<feature type="transmembrane region" description="Helical" evidence="1">
    <location>
        <begin position="21"/>
        <end position="42"/>
    </location>
</feature>
<reference evidence="4 5" key="1">
    <citation type="submission" date="2019-08" db="EMBL/GenBank/DDBJ databases">
        <title>Complete genome sequence of Kushneria sp. YCWA18, a halophilic phosphate-solubilizing bacterium isolated from Daqiao saltern in China.</title>
        <authorList>
            <person name="Du G.-X."/>
            <person name="Qu L.-Y."/>
        </authorList>
    </citation>
    <scope>NUCLEOTIDE SEQUENCE [LARGE SCALE GENOMIC DNA]</scope>
    <source>
        <strain evidence="4 5">YCWA18</strain>
    </source>
</reference>
<dbReference type="KEGG" id="kuy:FY550_14830"/>
<keyword evidence="1" id="KW-0472">Membrane</keyword>
<evidence type="ECO:0000259" key="2">
    <source>
        <dbReference type="Pfam" id="PF00884"/>
    </source>
</evidence>
<dbReference type="EMBL" id="CP043420">
    <property type="protein sequence ID" value="QEL12285.1"/>
    <property type="molecule type" value="Genomic_DNA"/>
</dbReference>
<dbReference type="InterPro" id="IPR017850">
    <property type="entry name" value="Alkaline_phosphatase_core_sf"/>
</dbReference>
<dbReference type="InterPro" id="IPR052701">
    <property type="entry name" value="GAG_Ulvan_Degrading_Sulfatases"/>
</dbReference>
<evidence type="ECO:0000313" key="4">
    <source>
        <dbReference type="EMBL" id="QEL12285.1"/>
    </source>
</evidence>
<dbReference type="InterPro" id="IPR024588">
    <property type="entry name" value="YejM_N"/>
</dbReference>
<dbReference type="Gene3D" id="3.40.720.10">
    <property type="entry name" value="Alkaline Phosphatase, subunit A"/>
    <property type="match status" value="1"/>
</dbReference>
<feature type="transmembrane region" description="Helical" evidence="1">
    <location>
        <begin position="54"/>
        <end position="79"/>
    </location>
</feature>
<feature type="domain" description="Inner membrane protein YejM N-terminal" evidence="3">
    <location>
        <begin position="12"/>
        <end position="259"/>
    </location>
</feature>
<dbReference type="InterPro" id="IPR012159">
    <property type="entry name" value="YejM-like"/>
</dbReference>
<dbReference type="PANTHER" id="PTHR43751:SF3">
    <property type="entry name" value="SULFATASE N-TERMINAL DOMAIN-CONTAINING PROTEIN"/>
    <property type="match status" value="1"/>
</dbReference>
<evidence type="ECO:0000313" key="5">
    <source>
        <dbReference type="Proteomes" id="UP000322553"/>
    </source>
</evidence>
<feature type="domain" description="Sulfatase N-terminal" evidence="2">
    <location>
        <begin position="266"/>
        <end position="549"/>
    </location>
</feature>
<dbReference type="AlphaFoldDB" id="A0A5C1A5N8"/>
<dbReference type="Pfam" id="PF00884">
    <property type="entry name" value="Sulfatase"/>
    <property type="match status" value="1"/>
</dbReference>
<dbReference type="PIRSF" id="PIRSF004950">
    <property type="entry name" value="Mmb_sulf_HI0842"/>
    <property type="match status" value="1"/>
</dbReference>
<keyword evidence="1" id="KW-0812">Transmembrane</keyword>
<feature type="transmembrane region" description="Helical" evidence="1">
    <location>
        <begin position="172"/>
        <end position="193"/>
    </location>
</feature>
<feature type="transmembrane region" description="Helical" evidence="1">
    <location>
        <begin position="86"/>
        <end position="105"/>
    </location>
</feature>
<evidence type="ECO:0000259" key="3">
    <source>
        <dbReference type="Pfam" id="PF11893"/>
    </source>
</evidence>
<dbReference type="InterPro" id="IPR000917">
    <property type="entry name" value="Sulfatase_N"/>
</dbReference>
<gene>
    <name evidence="4" type="ORF">FY550_14830</name>
</gene>
<sequence>MAVRKLILGRWMRASRKTLWRWSNWFVFFNGVLASLIALRLLGWADPQDESDRLWMALALPAHFLSLSALALLVLWPLLLILPRPVLIRSLAILLATFAQLALLIDTEIFDQYRFHLSGFIFDLLLHAGGEIFSFSLLTWLIAVLCVIGLLVIMMGFSALCERLATRGASGVGWVLAVISIMLLPLVHGWHAWADAHYNRGITSLDRVLPLFYPATAKRFFADHGWVDLQQQRNHRPTELRVHHDRRQALDYPTQPLQCNRPEHRPNVLIIGIDAWRADTLNPRATPHIADFARGEHILRFHHHLSGGNSTKAGLFSLFYGLPSTYWDAFASSQRAPVMMRQFQREGYDMKILGSATLTSPAFDRTAFSSVQGLRTTTPGDTPWQRDARITRDFLHYLAHRPDKVNGQPQPFFGFLFYDAVHGYSVPPDFPHPFQPYWQEVQHLELGPDFNPTPFYNRYQTAALYDDRLIGQILARLKQQGLLDHTIVIFTSDHGEEFNDNHRNFWGHGSNYTDAQTHVPLVIHWPGEDSMTIDRTTSHMDIVPTLMQQVLGCHGPASAYGIGQSLFNEDHRRWWLIGSYMDYAVRTRHHILEAYPGGNYQTFNLHNRPVDDFQLDHRTALQVIRAMSRFYQ</sequence>
<proteinExistence type="predicted"/>
<protein>
    <submittedName>
        <fullName evidence="4">DUF3413 domain-containing protein</fullName>
    </submittedName>
</protein>
<keyword evidence="1" id="KW-1133">Transmembrane helix</keyword>
<accession>A0A5C1A5N8</accession>
<dbReference type="OrthoDB" id="9803751at2"/>
<evidence type="ECO:0000256" key="1">
    <source>
        <dbReference type="SAM" id="Phobius"/>
    </source>
</evidence>
<feature type="transmembrane region" description="Helical" evidence="1">
    <location>
        <begin position="132"/>
        <end position="160"/>
    </location>
</feature>
<dbReference type="SUPFAM" id="SSF53649">
    <property type="entry name" value="Alkaline phosphatase-like"/>
    <property type="match status" value="1"/>
</dbReference>
<keyword evidence="5" id="KW-1185">Reference proteome</keyword>
<dbReference type="RefSeq" id="WP_084388071.1">
    <property type="nucleotide sequence ID" value="NZ_CP043420.1"/>
</dbReference>
<dbReference type="PANTHER" id="PTHR43751">
    <property type="entry name" value="SULFATASE"/>
    <property type="match status" value="1"/>
</dbReference>
<dbReference type="CDD" id="cd16148">
    <property type="entry name" value="sulfatase_like"/>
    <property type="match status" value="1"/>
</dbReference>
<organism evidence="4 5">
    <name type="scientific">Kushneria phosphatilytica</name>
    <dbReference type="NCBI Taxonomy" id="657387"/>
    <lineage>
        <taxon>Bacteria</taxon>
        <taxon>Pseudomonadati</taxon>
        <taxon>Pseudomonadota</taxon>
        <taxon>Gammaproteobacteria</taxon>
        <taxon>Oceanospirillales</taxon>
        <taxon>Halomonadaceae</taxon>
        <taxon>Kushneria</taxon>
    </lineage>
</organism>